<dbReference type="InterPro" id="IPR045324">
    <property type="entry name" value="Small_multidrug_res"/>
</dbReference>
<keyword evidence="2" id="KW-0813">Transport</keyword>
<evidence type="ECO:0000256" key="4">
    <source>
        <dbReference type="ARBA" id="ARBA00022692"/>
    </source>
</evidence>
<dbReference type="Pfam" id="PF00893">
    <property type="entry name" value="Multi_Drug_Res"/>
    <property type="match status" value="1"/>
</dbReference>
<evidence type="ECO:0000256" key="3">
    <source>
        <dbReference type="ARBA" id="ARBA00022475"/>
    </source>
</evidence>
<comment type="caution">
    <text evidence="11">The sequence shown here is derived from an EMBL/GenBank/DDBJ whole genome shotgun (WGS) entry which is preliminary data.</text>
</comment>
<organism evidence="11 12">
    <name type="scientific">Xanthobacter tagetidis</name>
    <dbReference type="NCBI Taxonomy" id="60216"/>
    <lineage>
        <taxon>Bacteria</taxon>
        <taxon>Pseudomonadati</taxon>
        <taxon>Pseudomonadota</taxon>
        <taxon>Alphaproteobacteria</taxon>
        <taxon>Hyphomicrobiales</taxon>
        <taxon>Xanthobacteraceae</taxon>
        <taxon>Xanthobacter</taxon>
    </lineage>
</organism>
<dbReference type="EMBL" id="RCTF01000025">
    <property type="protein sequence ID" value="RLP72709.1"/>
    <property type="molecule type" value="Genomic_DNA"/>
</dbReference>
<accession>A0A3L6ZXR7</accession>
<keyword evidence="6 10" id="KW-0472">Membrane</keyword>
<dbReference type="NCBIfam" id="NF008512">
    <property type="entry name" value="PRK11431.1"/>
    <property type="match status" value="1"/>
</dbReference>
<evidence type="ECO:0000256" key="5">
    <source>
        <dbReference type="ARBA" id="ARBA00022989"/>
    </source>
</evidence>
<dbReference type="SUPFAM" id="SSF103481">
    <property type="entry name" value="Multidrug resistance efflux transporter EmrE"/>
    <property type="match status" value="1"/>
</dbReference>
<gene>
    <name evidence="11" type="primary">sugE</name>
    <name evidence="11" type="ORF">D9R14_21245</name>
</gene>
<name>A0A3L6ZXR7_9HYPH</name>
<keyword evidence="12" id="KW-1185">Reference proteome</keyword>
<reference evidence="11 12" key="1">
    <citation type="submission" date="2018-10" db="EMBL/GenBank/DDBJ databases">
        <title>Xanthobacter tagetidis genome sequencing and assembly.</title>
        <authorList>
            <person name="Maclea K.S."/>
            <person name="Goen A.E."/>
            <person name="Fatima S.A."/>
        </authorList>
    </citation>
    <scope>NUCLEOTIDE SEQUENCE [LARGE SCALE GENOMIC DNA]</scope>
    <source>
        <strain evidence="11 12">ATCC 700314</strain>
    </source>
</reference>
<evidence type="ECO:0000313" key="11">
    <source>
        <dbReference type="EMBL" id="RLP72709.1"/>
    </source>
</evidence>
<evidence type="ECO:0000256" key="2">
    <source>
        <dbReference type="ARBA" id="ARBA00022448"/>
    </source>
</evidence>
<dbReference type="GO" id="GO:0005886">
    <property type="term" value="C:plasma membrane"/>
    <property type="evidence" value="ECO:0007669"/>
    <property type="project" value="UniProtKB-SubCell"/>
</dbReference>
<evidence type="ECO:0000313" key="12">
    <source>
        <dbReference type="Proteomes" id="UP000269692"/>
    </source>
</evidence>
<dbReference type="RefSeq" id="WP_121625406.1">
    <property type="nucleotide sequence ID" value="NZ_JACIIW010000012.1"/>
</dbReference>
<evidence type="ECO:0000256" key="8">
    <source>
        <dbReference type="ARBA" id="ARBA00039168"/>
    </source>
</evidence>
<dbReference type="GO" id="GO:1990961">
    <property type="term" value="P:xenobiotic detoxification by transmembrane export across the plasma membrane"/>
    <property type="evidence" value="ECO:0007669"/>
    <property type="project" value="UniProtKB-ARBA"/>
</dbReference>
<evidence type="ECO:0000256" key="1">
    <source>
        <dbReference type="ARBA" id="ARBA00004651"/>
    </source>
</evidence>
<protein>
    <recommendedName>
        <fullName evidence="8">Guanidinium exporter</fullName>
    </recommendedName>
</protein>
<dbReference type="FunFam" id="1.10.3730.20:FF:000001">
    <property type="entry name" value="Quaternary ammonium compound resistance transporter SugE"/>
    <property type="match status" value="1"/>
</dbReference>
<keyword evidence="5 10" id="KW-1133">Transmembrane helix</keyword>
<evidence type="ECO:0000256" key="10">
    <source>
        <dbReference type="SAM" id="Phobius"/>
    </source>
</evidence>
<keyword evidence="3" id="KW-1003">Cell membrane</keyword>
<dbReference type="InterPro" id="IPR000390">
    <property type="entry name" value="Small_drug/metabolite_transptr"/>
</dbReference>
<evidence type="ECO:0000256" key="9">
    <source>
        <dbReference type="RuleBase" id="RU003942"/>
    </source>
</evidence>
<dbReference type="InterPro" id="IPR037185">
    <property type="entry name" value="EmrE-like"/>
</dbReference>
<sequence>MAWVYLFVAGLLEVGWAIGMKYSDGFTRLWPSAITVVSIVVSLFLLSLSLKSIPIGTAYAVWAGIGTVGTAIVGIAVFSESTDMLRLASIGLIAVGLVGLKLVTP</sequence>
<feature type="transmembrane region" description="Helical" evidence="10">
    <location>
        <begin position="84"/>
        <end position="103"/>
    </location>
</feature>
<dbReference type="PANTHER" id="PTHR30561">
    <property type="entry name" value="SMR FAMILY PROTON-DEPENDENT DRUG EFFLUX TRANSPORTER SUGE"/>
    <property type="match status" value="1"/>
</dbReference>
<dbReference type="PANTHER" id="PTHR30561:SF0">
    <property type="entry name" value="GUANIDINIUM EXPORTER"/>
    <property type="match status" value="1"/>
</dbReference>
<keyword evidence="4 9" id="KW-0812">Transmembrane</keyword>
<dbReference type="Proteomes" id="UP000269692">
    <property type="component" value="Unassembled WGS sequence"/>
</dbReference>
<dbReference type="GO" id="GO:0022857">
    <property type="term" value="F:transmembrane transporter activity"/>
    <property type="evidence" value="ECO:0007669"/>
    <property type="project" value="InterPro"/>
</dbReference>
<proteinExistence type="inferred from homology"/>
<dbReference type="Gene3D" id="1.10.3730.20">
    <property type="match status" value="1"/>
</dbReference>
<comment type="subcellular location">
    <subcellularLocation>
        <location evidence="1 9">Cell membrane</location>
        <topology evidence="1 9">Multi-pass membrane protein</topology>
    </subcellularLocation>
</comment>
<evidence type="ECO:0000256" key="7">
    <source>
        <dbReference type="ARBA" id="ARBA00038151"/>
    </source>
</evidence>
<feature type="transmembrane region" description="Helical" evidence="10">
    <location>
        <begin position="27"/>
        <end position="46"/>
    </location>
</feature>
<dbReference type="OrthoDB" id="9808638at2"/>
<comment type="similarity">
    <text evidence="7">Belongs to the drug/metabolite transporter (DMT) superfamily. Small multidrug resistance (SMR) (TC 2.A.7.1) family. Gdx/SugE subfamily.</text>
</comment>
<dbReference type="AlphaFoldDB" id="A0A3L6ZXR7"/>
<evidence type="ECO:0000256" key="6">
    <source>
        <dbReference type="ARBA" id="ARBA00023136"/>
    </source>
</evidence>
<feature type="transmembrane region" description="Helical" evidence="10">
    <location>
        <begin position="58"/>
        <end position="78"/>
    </location>
</feature>